<dbReference type="SUPFAM" id="SSF51735">
    <property type="entry name" value="NAD(P)-binding Rossmann-fold domains"/>
    <property type="match status" value="1"/>
</dbReference>
<protein>
    <submittedName>
        <fullName evidence="3">UDP-glucose 4-epimerase</fullName>
        <ecNumber evidence="3">5.1.3.2</ecNumber>
    </submittedName>
</protein>
<sequence length="341" mass="38267">MSQILVTGAAGFIGFHVTSQLLAQGHQVTGIDNLNSHYSVQLKQDRLQVLQKSDQFEFAEIDLVDVAAFDQLFEQQQFDKVIHLAAEVGVRNSLLKPLEYVQSNVVGFVNLLEHCRKGQVQHLVYASSSSVYGANKKTPYATHDPVDHPVSLYAATKRADELIAHSYSHLYDLPTTGLRFFTVYGPWGRPDMAVHIFTKAILEGTPIKVFNHGNLKRDFTYVDDIVAGVLGVLEQIPERSTFAAEPTPRERDRQTEAPYRLYNIGNHQPVDLSRLIDVIEQRVGKPAIRENYPMQPGDVLETYADISELQQATGFAPATSIEAGIDRFVEWYLSYYDTPQG</sequence>
<dbReference type="Proteomes" id="UP000320421">
    <property type="component" value="Chromosome"/>
</dbReference>
<dbReference type="InterPro" id="IPR001509">
    <property type="entry name" value="Epimerase_deHydtase"/>
</dbReference>
<gene>
    <name evidence="3" type="ORF">HG66A1_17410</name>
</gene>
<proteinExistence type="predicted"/>
<dbReference type="Gene3D" id="3.40.50.720">
    <property type="entry name" value="NAD(P)-binding Rossmann-like Domain"/>
    <property type="match status" value="1"/>
</dbReference>
<dbReference type="Pfam" id="PF01370">
    <property type="entry name" value="Epimerase"/>
    <property type="match status" value="1"/>
</dbReference>
<name>A0A517PKR8_9PLAN</name>
<dbReference type="OrthoDB" id="258549at2"/>
<dbReference type="PRINTS" id="PR01713">
    <property type="entry name" value="NUCEPIMERASE"/>
</dbReference>
<evidence type="ECO:0000259" key="2">
    <source>
        <dbReference type="Pfam" id="PF01370"/>
    </source>
</evidence>
<dbReference type="EC" id="5.1.3.2" evidence="3"/>
<evidence type="ECO:0000256" key="1">
    <source>
        <dbReference type="ARBA" id="ARBA00023027"/>
    </source>
</evidence>
<keyword evidence="4" id="KW-1185">Reference proteome</keyword>
<reference evidence="3 4" key="1">
    <citation type="submission" date="2019-02" db="EMBL/GenBank/DDBJ databases">
        <title>Deep-cultivation of Planctomycetes and their phenomic and genomic characterization uncovers novel biology.</title>
        <authorList>
            <person name="Wiegand S."/>
            <person name="Jogler M."/>
            <person name="Boedeker C."/>
            <person name="Pinto D."/>
            <person name="Vollmers J."/>
            <person name="Rivas-Marin E."/>
            <person name="Kohn T."/>
            <person name="Peeters S.H."/>
            <person name="Heuer A."/>
            <person name="Rast P."/>
            <person name="Oberbeckmann S."/>
            <person name="Bunk B."/>
            <person name="Jeske O."/>
            <person name="Meyerdierks A."/>
            <person name="Storesund J.E."/>
            <person name="Kallscheuer N."/>
            <person name="Luecker S."/>
            <person name="Lage O.M."/>
            <person name="Pohl T."/>
            <person name="Merkel B.J."/>
            <person name="Hornburger P."/>
            <person name="Mueller R.-W."/>
            <person name="Bruemmer F."/>
            <person name="Labrenz M."/>
            <person name="Spormann A.M."/>
            <person name="Op den Camp H."/>
            <person name="Overmann J."/>
            <person name="Amann R."/>
            <person name="Jetten M.S.M."/>
            <person name="Mascher T."/>
            <person name="Medema M.H."/>
            <person name="Devos D.P."/>
            <person name="Kaster A.-K."/>
            <person name="Ovreas L."/>
            <person name="Rohde M."/>
            <person name="Galperin M.Y."/>
            <person name="Jogler C."/>
        </authorList>
    </citation>
    <scope>NUCLEOTIDE SEQUENCE [LARGE SCALE GENOMIC DNA]</scope>
    <source>
        <strain evidence="3 4">HG66A1</strain>
    </source>
</reference>
<dbReference type="GO" id="GO:0003978">
    <property type="term" value="F:UDP-glucose 4-epimerase activity"/>
    <property type="evidence" value="ECO:0007669"/>
    <property type="project" value="UniProtKB-EC"/>
</dbReference>
<keyword evidence="3" id="KW-0413">Isomerase</keyword>
<dbReference type="InterPro" id="IPR036291">
    <property type="entry name" value="NAD(P)-bd_dom_sf"/>
</dbReference>
<dbReference type="AlphaFoldDB" id="A0A517PKR8"/>
<dbReference type="EMBL" id="CP036266">
    <property type="protein sequence ID" value="QDT19968.1"/>
    <property type="molecule type" value="Genomic_DNA"/>
</dbReference>
<feature type="domain" description="NAD-dependent epimerase/dehydratase" evidence="2">
    <location>
        <begin position="4"/>
        <end position="235"/>
    </location>
</feature>
<dbReference type="PANTHER" id="PTHR43574">
    <property type="entry name" value="EPIMERASE-RELATED"/>
    <property type="match status" value="1"/>
</dbReference>
<evidence type="ECO:0000313" key="4">
    <source>
        <dbReference type="Proteomes" id="UP000320421"/>
    </source>
</evidence>
<organism evidence="3 4">
    <name type="scientific">Gimesia chilikensis</name>
    <dbReference type="NCBI Taxonomy" id="2605989"/>
    <lineage>
        <taxon>Bacteria</taxon>
        <taxon>Pseudomonadati</taxon>
        <taxon>Planctomycetota</taxon>
        <taxon>Planctomycetia</taxon>
        <taxon>Planctomycetales</taxon>
        <taxon>Planctomycetaceae</taxon>
        <taxon>Gimesia</taxon>
    </lineage>
</organism>
<accession>A0A517PKR8</accession>
<evidence type="ECO:0000313" key="3">
    <source>
        <dbReference type="EMBL" id="QDT19968.1"/>
    </source>
</evidence>
<dbReference type="RefSeq" id="WP_145182086.1">
    <property type="nucleotide sequence ID" value="NZ_CP036266.1"/>
</dbReference>
<keyword evidence="1" id="KW-0520">NAD</keyword>